<evidence type="ECO:0000256" key="7">
    <source>
        <dbReference type="ARBA" id="ARBA00022692"/>
    </source>
</evidence>
<dbReference type="SUPFAM" id="SSF56601">
    <property type="entry name" value="beta-lactamase/transpeptidase-like"/>
    <property type="match status" value="1"/>
</dbReference>
<evidence type="ECO:0000259" key="16">
    <source>
        <dbReference type="Pfam" id="PF00905"/>
    </source>
</evidence>
<feature type="domain" description="Penicillin-binding protein transpeptidase" evidence="16">
    <location>
        <begin position="253"/>
        <end position="578"/>
    </location>
</feature>
<keyword evidence="5" id="KW-0121">Carboxypeptidase</keyword>
<evidence type="ECO:0000256" key="3">
    <source>
        <dbReference type="ARBA" id="ARBA00022475"/>
    </source>
</evidence>
<evidence type="ECO:0000256" key="11">
    <source>
        <dbReference type="ARBA" id="ARBA00022989"/>
    </source>
</evidence>
<keyword evidence="11 15" id="KW-1133">Transmembrane helix</keyword>
<dbReference type="FunFam" id="3.40.710.10:FF:000024">
    <property type="entry name" value="Penicillin-binding protein 2"/>
    <property type="match status" value="1"/>
</dbReference>
<dbReference type="EMBL" id="SMAD01000001">
    <property type="protein sequence ID" value="TCS90279.1"/>
    <property type="molecule type" value="Genomic_DNA"/>
</dbReference>
<evidence type="ECO:0000256" key="5">
    <source>
        <dbReference type="ARBA" id="ARBA00022645"/>
    </source>
</evidence>
<evidence type="ECO:0000313" key="18">
    <source>
        <dbReference type="EMBL" id="TCS90279.1"/>
    </source>
</evidence>
<dbReference type="GO" id="GO:0009252">
    <property type="term" value="P:peptidoglycan biosynthetic process"/>
    <property type="evidence" value="ECO:0007669"/>
    <property type="project" value="UniProtKB-KW"/>
</dbReference>
<keyword evidence="3" id="KW-1003">Cell membrane</keyword>
<organism evidence="18 19">
    <name type="scientific">Anseongella ginsenosidimutans</name>
    <dbReference type="NCBI Taxonomy" id="496056"/>
    <lineage>
        <taxon>Bacteria</taxon>
        <taxon>Pseudomonadati</taxon>
        <taxon>Bacteroidota</taxon>
        <taxon>Sphingobacteriia</taxon>
        <taxon>Sphingobacteriales</taxon>
        <taxon>Sphingobacteriaceae</taxon>
        <taxon>Anseongella</taxon>
    </lineage>
</organism>
<dbReference type="PANTHER" id="PTHR30627">
    <property type="entry name" value="PEPTIDOGLYCAN D,D-TRANSPEPTIDASE"/>
    <property type="match status" value="1"/>
</dbReference>
<dbReference type="AlphaFoldDB" id="A0A4R3KWV4"/>
<dbReference type="Pfam" id="PF03717">
    <property type="entry name" value="PBP_dimer"/>
    <property type="match status" value="1"/>
</dbReference>
<dbReference type="GO" id="GO:0008658">
    <property type="term" value="F:penicillin binding"/>
    <property type="evidence" value="ECO:0007669"/>
    <property type="project" value="InterPro"/>
</dbReference>
<reference evidence="18 19" key="1">
    <citation type="submission" date="2019-03" db="EMBL/GenBank/DDBJ databases">
        <title>Genomic Encyclopedia of Type Strains, Phase IV (KMG-IV): sequencing the most valuable type-strain genomes for metagenomic binning, comparative biology and taxonomic classification.</title>
        <authorList>
            <person name="Goeker M."/>
        </authorList>
    </citation>
    <scope>NUCLEOTIDE SEQUENCE [LARGE SCALE GENOMIC DNA]</scope>
    <source>
        <strain evidence="18 19">DSM 21100</strain>
    </source>
</reference>
<dbReference type="GO" id="GO:0009002">
    <property type="term" value="F:serine-type D-Ala-D-Ala carboxypeptidase activity"/>
    <property type="evidence" value="ECO:0007669"/>
    <property type="project" value="InterPro"/>
</dbReference>
<dbReference type="SUPFAM" id="SSF56519">
    <property type="entry name" value="Penicillin binding protein dimerisation domain"/>
    <property type="match status" value="1"/>
</dbReference>
<keyword evidence="4" id="KW-0997">Cell inner membrane</keyword>
<dbReference type="RefSeq" id="WP_132127720.1">
    <property type="nucleotide sequence ID" value="NZ_CP042432.1"/>
</dbReference>
<dbReference type="Pfam" id="PF00905">
    <property type="entry name" value="Transpeptidase"/>
    <property type="match status" value="1"/>
</dbReference>
<dbReference type="GO" id="GO:0071555">
    <property type="term" value="P:cell wall organization"/>
    <property type="evidence" value="ECO:0007669"/>
    <property type="project" value="UniProtKB-KW"/>
</dbReference>
<dbReference type="Gene3D" id="3.30.1390.30">
    <property type="entry name" value="Penicillin-binding protein 2a, domain 3"/>
    <property type="match status" value="1"/>
</dbReference>
<feature type="region of interest" description="Disordered" evidence="14">
    <location>
        <begin position="606"/>
        <end position="627"/>
    </location>
</feature>
<evidence type="ECO:0000256" key="12">
    <source>
        <dbReference type="ARBA" id="ARBA00023136"/>
    </source>
</evidence>
<evidence type="ECO:0000256" key="1">
    <source>
        <dbReference type="ARBA" id="ARBA00004167"/>
    </source>
</evidence>
<name>A0A4R3KWV4_9SPHI</name>
<feature type="domain" description="Penicillin-binding protein dimerisation" evidence="17">
    <location>
        <begin position="51"/>
        <end position="213"/>
    </location>
</feature>
<comment type="subcellular location">
    <subcellularLocation>
        <location evidence="2">Cell membrane</location>
    </subcellularLocation>
    <subcellularLocation>
        <location evidence="1">Membrane</location>
        <topology evidence="1">Single-pass membrane protein</topology>
    </subcellularLocation>
</comment>
<keyword evidence="12 15" id="KW-0472">Membrane</keyword>
<keyword evidence="8" id="KW-0378">Hydrolase</keyword>
<dbReference type="Gene3D" id="3.40.710.10">
    <property type="entry name" value="DD-peptidase/beta-lactamase superfamily"/>
    <property type="match status" value="1"/>
</dbReference>
<evidence type="ECO:0000256" key="10">
    <source>
        <dbReference type="ARBA" id="ARBA00022984"/>
    </source>
</evidence>
<dbReference type="GO" id="GO:0005886">
    <property type="term" value="C:plasma membrane"/>
    <property type="evidence" value="ECO:0007669"/>
    <property type="project" value="UniProtKB-SubCell"/>
</dbReference>
<dbReference type="GO" id="GO:0006508">
    <property type="term" value="P:proteolysis"/>
    <property type="evidence" value="ECO:0007669"/>
    <property type="project" value="UniProtKB-KW"/>
</dbReference>
<dbReference type="NCBIfam" id="TIGR03423">
    <property type="entry name" value="pbp2_mrdA"/>
    <property type="match status" value="1"/>
</dbReference>
<dbReference type="GO" id="GO:0071972">
    <property type="term" value="F:peptidoglycan L,D-transpeptidase activity"/>
    <property type="evidence" value="ECO:0007669"/>
    <property type="project" value="TreeGrafter"/>
</dbReference>
<evidence type="ECO:0000256" key="6">
    <source>
        <dbReference type="ARBA" id="ARBA00022670"/>
    </source>
</evidence>
<keyword evidence="6" id="KW-0645">Protease</keyword>
<dbReference type="InterPro" id="IPR017790">
    <property type="entry name" value="Penicillin-binding_protein_2"/>
</dbReference>
<accession>A0A4R3KWV4</accession>
<keyword evidence="7 15" id="KW-0812">Transmembrane</keyword>
<evidence type="ECO:0000256" key="2">
    <source>
        <dbReference type="ARBA" id="ARBA00004236"/>
    </source>
</evidence>
<protein>
    <submittedName>
        <fullName evidence="18">Penicillin-binding protein 2</fullName>
    </submittedName>
</protein>
<evidence type="ECO:0000256" key="4">
    <source>
        <dbReference type="ARBA" id="ARBA00022519"/>
    </source>
</evidence>
<keyword evidence="19" id="KW-1185">Reference proteome</keyword>
<evidence type="ECO:0000256" key="15">
    <source>
        <dbReference type="SAM" id="Phobius"/>
    </source>
</evidence>
<evidence type="ECO:0000256" key="13">
    <source>
        <dbReference type="ARBA" id="ARBA00023316"/>
    </source>
</evidence>
<sequence>MNAYFERKYIIQGIIIAAALILVARLFYMQILDTQYRLSAEDNVLRRNVVYPARGIIVDRNNNILVQNQPVYDLMVIPKDIRAFDTLALCRLINLDKEEFLEKLDKAERYSYYKASLFEKQLSDTLYASLQEALYQFPGFFVQNRTVRNYPHTAAAHVLGYVDEVTEGDIKRSDNFYRQGDYIGRSGIERAYEEVIRGHRGVYFQMVDAFNRPKGSFQNGRFDTAAVAGEPLVSSLDLELQQLGEALMQNKVGSIVAIEPETGEILAFVSSPSYDPNLLVGRKRGNNYMKLLRDENNPLFIRPTQAQYPPGSTFKPLMALIGLQEGIVTPETRFPCYGGYRMGRLTVRCTHNHPPLNIAQSIQGSCNAWYCHEFARLIDHNPQAASASDAYKRWRTYLENFGLGLSSKIELPYEAAGILKKASYYDDIYGTGSWRSSNIISLAIGQGELGVTPLQMANMMAAIANKGYYYRPHLVKSIGDEKYIRPEFTRKMNTGIDEKHFEVVHEGMQKVFEPGGTAVYSRVEGIDICGKTGTAQNPHGKDHSIFTAFAPRENPKIAIAVVVENAGYGSTWAGPIASLMIEKYLRDTISRPDYYIDRLLEANLLPEKEEKKPAPETAQNKTADVSR</sequence>
<evidence type="ECO:0000313" key="19">
    <source>
        <dbReference type="Proteomes" id="UP000295807"/>
    </source>
</evidence>
<dbReference type="InterPro" id="IPR036138">
    <property type="entry name" value="PBP_dimer_sf"/>
</dbReference>
<dbReference type="Proteomes" id="UP000295807">
    <property type="component" value="Unassembled WGS sequence"/>
</dbReference>
<keyword evidence="10" id="KW-0573">Peptidoglycan synthesis</keyword>
<keyword evidence="9" id="KW-0133">Cell shape</keyword>
<evidence type="ECO:0000256" key="8">
    <source>
        <dbReference type="ARBA" id="ARBA00022801"/>
    </source>
</evidence>
<dbReference type="GO" id="GO:0008360">
    <property type="term" value="P:regulation of cell shape"/>
    <property type="evidence" value="ECO:0007669"/>
    <property type="project" value="UniProtKB-KW"/>
</dbReference>
<dbReference type="InterPro" id="IPR050515">
    <property type="entry name" value="Beta-lactam/transpept"/>
</dbReference>
<evidence type="ECO:0000256" key="14">
    <source>
        <dbReference type="SAM" id="MobiDB-lite"/>
    </source>
</evidence>
<keyword evidence="13" id="KW-0961">Cell wall biogenesis/degradation</keyword>
<dbReference type="InterPro" id="IPR001460">
    <property type="entry name" value="PCN-bd_Tpept"/>
</dbReference>
<dbReference type="OrthoDB" id="9766847at2"/>
<evidence type="ECO:0000256" key="9">
    <source>
        <dbReference type="ARBA" id="ARBA00022960"/>
    </source>
</evidence>
<dbReference type="InterPro" id="IPR005311">
    <property type="entry name" value="PBP_dimer"/>
</dbReference>
<feature type="transmembrane region" description="Helical" evidence="15">
    <location>
        <begin position="9"/>
        <end position="28"/>
    </location>
</feature>
<evidence type="ECO:0000259" key="17">
    <source>
        <dbReference type="Pfam" id="PF03717"/>
    </source>
</evidence>
<gene>
    <name evidence="18" type="ORF">EDD80_101479</name>
</gene>
<dbReference type="Gene3D" id="3.90.1310.10">
    <property type="entry name" value="Penicillin-binding protein 2a (Domain 2)"/>
    <property type="match status" value="1"/>
</dbReference>
<proteinExistence type="predicted"/>
<comment type="caution">
    <text evidence="18">The sequence shown here is derived from an EMBL/GenBank/DDBJ whole genome shotgun (WGS) entry which is preliminary data.</text>
</comment>
<dbReference type="PANTHER" id="PTHR30627:SF2">
    <property type="entry name" value="PEPTIDOGLYCAN D,D-TRANSPEPTIDASE MRDA"/>
    <property type="match status" value="1"/>
</dbReference>
<dbReference type="InterPro" id="IPR012338">
    <property type="entry name" value="Beta-lactam/transpept-like"/>
</dbReference>